<reference evidence="1 2" key="1">
    <citation type="journal article" date="2019" name="Nat. Ecol. Evol.">
        <title>Megaphylogeny resolves global patterns of mushroom evolution.</title>
        <authorList>
            <person name="Varga T."/>
            <person name="Krizsan K."/>
            <person name="Foldi C."/>
            <person name="Dima B."/>
            <person name="Sanchez-Garcia M."/>
            <person name="Sanchez-Ramirez S."/>
            <person name="Szollosi G.J."/>
            <person name="Szarkandi J.G."/>
            <person name="Papp V."/>
            <person name="Albert L."/>
            <person name="Andreopoulos W."/>
            <person name="Angelini C."/>
            <person name="Antonin V."/>
            <person name="Barry K.W."/>
            <person name="Bougher N.L."/>
            <person name="Buchanan P."/>
            <person name="Buyck B."/>
            <person name="Bense V."/>
            <person name="Catcheside P."/>
            <person name="Chovatia M."/>
            <person name="Cooper J."/>
            <person name="Damon W."/>
            <person name="Desjardin D."/>
            <person name="Finy P."/>
            <person name="Geml J."/>
            <person name="Haridas S."/>
            <person name="Hughes K."/>
            <person name="Justo A."/>
            <person name="Karasinski D."/>
            <person name="Kautmanova I."/>
            <person name="Kiss B."/>
            <person name="Kocsube S."/>
            <person name="Kotiranta H."/>
            <person name="LaButti K.M."/>
            <person name="Lechner B.E."/>
            <person name="Liimatainen K."/>
            <person name="Lipzen A."/>
            <person name="Lukacs Z."/>
            <person name="Mihaltcheva S."/>
            <person name="Morgado L.N."/>
            <person name="Niskanen T."/>
            <person name="Noordeloos M.E."/>
            <person name="Ohm R.A."/>
            <person name="Ortiz-Santana B."/>
            <person name="Ovrebo C."/>
            <person name="Racz N."/>
            <person name="Riley R."/>
            <person name="Savchenko A."/>
            <person name="Shiryaev A."/>
            <person name="Soop K."/>
            <person name="Spirin V."/>
            <person name="Szebenyi C."/>
            <person name="Tomsovsky M."/>
            <person name="Tulloss R.E."/>
            <person name="Uehling J."/>
            <person name="Grigoriev I.V."/>
            <person name="Vagvolgyi C."/>
            <person name="Papp T."/>
            <person name="Martin F.M."/>
            <person name="Miettinen O."/>
            <person name="Hibbett D.S."/>
            <person name="Nagy L.G."/>
        </authorList>
    </citation>
    <scope>NUCLEOTIDE SEQUENCE [LARGE SCALE GENOMIC DNA]</scope>
    <source>
        <strain evidence="1 2">NL-1719</strain>
    </source>
</reference>
<keyword evidence="2" id="KW-1185">Reference proteome</keyword>
<gene>
    <name evidence="1" type="ORF">BDN72DRAFT_839417</name>
</gene>
<accession>A0ACD3AWL9</accession>
<dbReference type="Proteomes" id="UP000308600">
    <property type="component" value="Unassembled WGS sequence"/>
</dbReference>
<protein>
    <submittedName>
        <fullName evidence="1">Uncharacterized protein</fullName>
    </submittedName>
</protein>
<evidence type="ECO:0000313" key="2">
    <source>
        <dbReference type="Proteomes" id="UP000308600"/>
    </source>
</evidence>
<organism evidence="1 2">
    <name type="scientific">Pluteus cervinus</name>
    <dbReference type="NCBI Taxonomy" id="181527"/>
    <lineage>
        <taxon>Eukaryota</taxon>
        <taxon>Fungi</taxon>
        <taxon>Dikarya</taxon>
        <taxon>Basidiomycota</taxon>
        <taxon>Agaricomycotina</taxon>
        <taxon>Agaricomycetes</taxon>
        <taxon>Agaricomycetidae</taxon>
        <taxon>Agaricales</taxon>
        <taxon>Pluteineae</taxon>
        <taxon>Pluteaceae</taxon>
        <taxon>Pluteus</taxon>
    </lineage>
</organism>
<name>A0ACD3AWL9_9AGAR</name>
<sequence>MNTTVSTFFSRDTFLKRQARTQRARSPTPKPPPMFNSMNSKPLHIILEEDEARVSARSPSPSKSQTLPLKLKRKQNLNVSDIRIAKGVEVHSGNDLPGRSENLLSAPRPAPRPPTTPSPSGSPDVDSFNLTFIDTAFNFPIPPIPTPSSLSSPQGFRSEIMSPTPSMSSPGSSPCSNAEVLPKTPATSDDDELPLPSPRPFNPRRASIKPLMIARHKHFLSIYSPPEGDETENCGSLLSAPSPECDRAALLSPLTSPGSSSDEEGSHYESDPESDSEWYSREFSKILSLSSHVPANFPRRQSRARSESDVIPTSTPSAPVVAPTPSSQPSSPSASTVSSDSKKLNGGVPSAQLDPAFPKKRRSIIIPTRPPPPPPVVAQPKVIVSPCSPIVIAPPRLTIRPPPRSSVPEDFIFDDDACSTFSVSFYANDLDTASRSPLSVYSQASFARDQQQRDDVPQSPEAHSDDDHNAVDTRYHDFVTMFDAGLTVPCASDDASTIGEVQYGYAYGGESEGCLTAHEAIEEDSEEIQFPVDFDLDIELPMMLPLSLPGTPIDLEADIAMGLEELRMKEEQEHSQVPSQPLLQVPVPSHVRLPSTSPRVRPTSLVRPQQVVEQVVQVQKEVEEQGVEVAMAVPAPSSTASCSTYVDAPLASDDQVVLPQTQETSSPDYPVLRSKWSSSTLSSVREEKRSRRGKGASAKLRLYFGGSSSTGAGPATPSSPSAKFHAKKGSLSGKAFGAFILPQSPSPKTSPALKSPGMYSTMASPSPSPSKRYGRYGHGRNESDTTMRGHGVRRSPSLSVSDAGSEESTSSSGSSGLRRKPIPVEMFLRS</sequence>
<dbReference type="EMBL" id="ML208318">
    <property type="protein sequence ID" value="TFK70113.1"/>
    <property type="molecule type" value="Genomic_DNA"/>
</dbReference>
<evidence type="ECO:0000313" key="1">
    <source>
        <dbReference type="EMBL" id="TFK70113.1"/>
    </source>
</evidence>
<proteinExistence type="predicted"/>